<evidence type="ECO:0000313" key="2">
    <source>
        <dbReference type="Proteomes" id="UP000217005"/>
    </source>
</evidence>
<organism evidence="1 2">
    <name type="scientific">Bordetella genomosp. 1</name>
    <dbReference type="NCBI Taxonomy" id="1395607"/>
    <lineage>
        <taxon>Bacteria</taxon>
        <taxon>Pseudomonadati</taxon>
        <taxon>Pseudomonadota</taxon>
        <taxon>Betaproteobacteria</taxon>
        <taxon>Burkholderiales</taxon>
        <taxon>Alcaligenaceae</taxon>
        <taxon>Bordetella</taxon>
    </lineage>
</organism>
<dbReference type="Pfam" id="PF22759">
    <property type="entry name" value="E217_GP41"/>
    <property type="match status" value="1"/>
</dbReference>
<dbReference type="OrthoDB" id="2087522at2"/>
<dbReference type="RefSeq" id="WP_094827218.1">
    <property type="nucleotide sequence ID" value="NZ_NEVL01000003.1"/>
</dbReference>
<protein>
    <submittedName>
        <fullName evidence="1">Uncharacterized protein</fullName>
    </submittedName>
</protein>
<dbReference type="AlphaFoldDB" id="A0A261SHI6"/>
<accession>A0A261SHI6</accession>
<evidence type="ECO:0000313" key="1">
    <source>
        <dbReference type="EMBL" id="OZI36412.1"/>
    </source>
</evidence>
<dbReference type="NCBIfam" id="NF047561">
    <property type="entry name" value="orf58_phage_fam"/>
    <property type="match status" value="1"/>
</dbReference>
<reference evidence="1 2" key="1">
    <citation type="submission" date="2017-05" db="EMBL/GenBank/DDBJ databases">
        <title>Complete and WGS of Bordetella genogroups.</title>
        <authorList>
            <person name="Spilker T."/>
            <person name="LiPuma J."/>
        </authorList>
    </citation>
    <scope>NUCLEOTIDE SEQUENCE [LARGE SCALE GENOMIC DNA]</scope>
    <source>
        <strain evidence="1 2">AU17610</strain>
    </source>
</reference>
<gene>
    <name evidence="1" type="ORF">CEG14_15550</name>
</gene>
<proteinExistence type="predicted"/>
<name>A0A261SHI6_9BORD</name>
<dbReference type="EMBL" id="NEVL01000003">
    <property type="protein sequence ID" value="OZI36412.1"/>
    <property type="molecule type" value="Genomic_DNA"/>
</dbReference>
<dbReference type="Proteomes" id="UP000217005">
    <property type="component" value="Unassembled WGS sequence"/>
</dbReference>
<sequence>MTDPQNAATSGAGASTRETVSVRQWLRKVSLVLAGDEAVELSELHFTFDITQTDNQTPNNELIKVYNVNPELALRAMQEFRQVTLNAGYQGNYGVIFQGSIVQVRMLDEQTNSVLEIRALDGDQAYNFAFVNKTLPAGATMSNVIDEACYAMSARGAVRGYIVPRQDPNLPRAKVMFSLARDVMAAAARSTGSKWNIHNGKINLCEESAYVPGRTILIDAKTGMLGSPTQTEKGLEVRVLLNPSIVAGRLIQLPASSIQMRDHWPASGQDGGKNAAEQRKQITHTAIQPQGFYTVISVLHKGDTRGTAWESRLICASYDITKPDNPAA</sequence>
<dbReference type="InterPro" id="IPR054496">
    <property type="entry name" value="E217_GP41"/>
</dbReference>
<comment type="caution">
    <text evidence="1">The sequence shown here is derived from an EMBL/GenBank/DDBJ whole genome shotgun (WGS) entry which is preliminary data.</text>
</comment>